<keyword evidence="4" id="KW-1185">Reference proteome</keyword>
<feature type="region of interest" description="Disordered" evidence="1">
    <location>
        <begin position="115"/>
        <end position="187"/>
    </location>
</feature>
<proteinExistence type="predicted"/>
<evidence type="ECO:0000313" key="4">
    <source>
        <dbReference type="Proteomes" id="UP001592528"/>
    </source>
</evidence>
<accession>A0ABV6UM02</accession>
<keyword evidence="2" id="KW-1133">Transmembrane helix</keyword>
<dbReference type="RefSeq" id="WP_157623598.1">
    <property type="nucleotide sequence ID" value="NZ_JBHEZZ010000006.1"/>
</dbReference>
<evidence type="ECO:0000313" key="3">
    <source>
        <dbReference type="EMBL" id="MFC1402493.1"/>
    </source>
</evidence>
<dbReference type="EMBL" id="JBHEZZ010000006">
    <property type="protein sequence ID" value="MFC1402493.1"/>
    <property type="molecule type" value="Genomic_DNA"/>
</dbReference>
<feature type="compositionally biased region" description="Low complexity" evidence="1">
    <location>
        <begin position="136"/>
        <end position="146"/>
    </location>
</feature>
<name>A0ABV6UM02_9ACTN</name>
<dbReference type="Proteomes" id="UP001592528">
    <property type="component" value="Unassembled WGS sequence"/>
</dbReference>
<keyword evidence="2" id="KW-0812">Transmembrane</keyword>
<comment type="caution">
    <text evidence="3">The sequence shown here is derived from an EMBL/GenBank/DDBJ whole genome shotgun (WGS) entry which is preliminary data.</text>
</comment>
<gene>
    <name evidence="3" type="ORF">ACEZDJ_14490</name>
</gene>
<evidence type="ECO:0008006" key="5">
    <source>
        <dbReference type="Google" id="ProtNLM"/>
    </source>
</evidence>
<keyword evidence="2" id="KW-0472">Membrane</keyword>
<feature type="transmembrane region" description="Helical" evidence="2">
    <location>
        <begin position="76"/>
        <end position="94"/>
    </location>
</feature>
<feature type="transmembrane region" description="Helical" evidence="2">
    <location>
        <begin position="12"/>
        <end position="33"/>
    </location>
</feature>
<organism evidence="3 4">
    <name type="scientific">Streptacidiphilus cavernicola</name>
    <dbReference type="NCBI Taxonomy" id="3342716"/>
    <lineage>
        <taxon>Bacteria</taxon>
        <taxon>Bacillati</taxon>
        <taxon>Actinomycetota</taxon>
        <taxon>Actinomycetes</taxon>
        <taxon>Kitasatosporales</taxon>
        <taxon>Streptomycetaceae</taxon>
        <taxon>Streptacidiphilus</taxon>
    </lineage>
</organism>
<evidence type="ECO:0000256" key="1">
    <source>
        <dbReference type="SAM" id="MobiDB-lite"/>
    </source>
</evidence>
<evidence type="ECO:0000256" key="2">
    <source>
        <dbReference type="SAM" id="Phobius"/>
    </source>
</evidence>
<reference evidence="3 4" key="1">
    <citation type="submission" date="2024-09" db="EMBL/GenBank/DDBJ databases">
        <authorList>
            <person name="Lee S.D."/>
        </authorList>
    </citation>
    <scope>NUCLEOTIDE SEQUENCE [LARGE SCALE GENOMIC DNA]</scope>
    <source>
        <strain evidence="3 4">N1-5</strain>
    </source>
</reference>
<feature type="transmembrane region" description="Helical" evidence="2">
    <location>
        <begin position="45"/>
        <end position="64"/>
    </location>
</feature>
<feature type="compositionally biased region" description="Pro residues" evidence="1">
    <location>
        <begin position="115"/>
        <end position="135"/>
    </location>
</feature>
<sequence length="187" mass="19928">MAAIPPGQAPRWHAGTVLLALVPVVSCGLLAFAPAAYLAVLRRNAASWVALGVIAAMSGFEMYLSETAPKNGPSAAAGAFFLLTMTAPVGHFVISLRHWQRQTAWDAGAAAQPPAYPPVPPSYGPNPYQQPPQPYQQPYQVAQPYQVQPPAPVQPNPLSYDRPAPATEDVGAELRKLSERLRGEPGQ</sequence>
<protein>
    <recommendedName>
        <fullName evidence="5">Integral membrane protein</fullName>
    </recommendedName>
</protein>
<feature type="compositionally biased region" description="Basic and acidic residues" evidence="1">
    <location>
        <begin position="172"/>
        <end position="187"/>
    </location>
</feature>